<reference evidence="12" key="1">
    <citation type="submission" date="2011-04" db="EMBL/GenBank/DDBJ databases">
        <title>The complete genome of Thermodesulfatator indicus DSM 15286.</title>
        <authorList>
            <person name="Lucas S."/>
            <person name="Copeland A."/>
            <person name="Lapidus A."/>
            <person name="Bruce D."/>
            <person name="Goodwin L."/>
            <person name="Pitluck S."/>
            <person name="Peters L."/>
            <person name="Kyrpides N."/>
            <person name="Mavromatis K."/>
            <person name="Pagani I."/>
            <person name="Ivanova N."/>
            <person name="Saunders L."/>
            <person name="Detter J.C."/>
            <person name="Tapia R."/>
            <person name="Han C."/>
            <person name="Land M."/>
            <person name="Hauser L."/>
            <person name="Markowitz V."/>
            <person name="Cheng J.-F."/>
            <person name="Hugenholtz P."/>
            <person name="Woyke T."/>
            <person name="Wu D."/>
            <person name="Spring S."/>
            <person name="Schroeder M."/>
            <person name="Brambilla E."/>
            <person name="Klenk H.-P."/>
            <person name="Eisen J.A."/>
        </authorList>
    </citation>
    <scope>NUCLEOTIDE SEQUENCE [LARGE SCALE GENOMIC DNA]</scope>
    <source>
        <strain evidence="12">DSM 15286 / JCM 11887 / CIR29812</strain>
    </source>
</reference>
<dbReference type="STRING" id="667014.Thein_0323"/>
<dbReference type="InterPro" id="IPR036097">
    <property type="entry name" value="HisK_dim/P_sf"/>
</dbReference>
<dbReference type="SMART" id="SM00387">
    <property type="entry name" value="HATPase_c"/>
    <property type="match status" value="1"/>
</dbReference>
<evidence type="ECO:0000256" key="1">
    <source>
        <dbReference type="ARBA" id="ARBA00000085"/>
    </source>
</evidence>
<dbReference type="AlphaFoldDB" id="F8AA71"/>
<evidence type="ECO:0000256" key="6">
    <source>
        <dbReference type="ARBA" id="ARBA00022777"/>
    </source>
</evidence>
<dbReference type="PANTHER" id="PTHR43065:SF46">
    <property type="entry name" value="C4-DICARBOXYLATE TRANSPORT SENSOR PROTEIN DCTB"/>
    <property type="match status" value="1"/>
</dbReference>
<evidence type="ECO:0000256" key="7">
    <source>
        <dbReference type="ARBA" id="ARBA00022840"/>
    </source>
</evidence>
<sequence length="470" mass="53763">METSLRFKIQIGYLVLLIPLFLSLILSYISLNSLWHKIKNLETIDCFTQNLLDVRRYEKNFFLYNSKEDLQKTKELTNKAIKTLQKHKSLFFQIDDDKAKELIEKLNKYFSYLVNLNTIDANEMRKLGHDLVIISKDLRDKELAIIDGIFEKLIVYLFIFALISIGIISGVGYFMARRVVSPLENLEECMKKILKTQKLSIDCPRTKDKEIRSVIKTLNIILQELEARKSQLVQSEKLASLGTLLFGVAHELNNPLSNASSSCQILLEDIENMDKNTAKAFIEQIDREIWRARDIVLSLLELSRYRNLKLEEINLYQVIQEVLSILKDRIKTNLKIDIDVDKGLNIYVDKKKFQQVLINLLSNAIDALEDDGHILVKAYFDHGREGVVVTVKDNGCGIPTNILNKIFDPFFTTKGVKGSGLGLYLVNEIVSRHGGTIKVESKEGEGTCFYIFIPRNTTDENSIEGGLSCL</sequence>
<dbReference type="RefSeq" id="WP_013906953.1">
    <property type="nucleotide sequence ID" value="NC_015681.1"/>
</dbReference>
<dbReference type="CDD" id="cd00082">
    <property type="entry name" value="HisKA"/>
    <property type="match status" value="1"/>
</dbReference>
<dbReference type="PaxDb" id="667014-Thein_0323"/>
<dbReference type="EC" id="2.7.13.3" evidence="2"/>
<feature type="domain" description="Histidine kinase" evidence="10">
    <location>
        <begin position="247"/>
        <end position="457"/>
    </location>
</feature>
<organism evidence="11 12">
    <name type="scientific">Thermodesulfatator indicus (strain DSM 15286 / JCM 11887 / CIR29812)</name>
    <dbReference type="NCBI Taxonomy" id="667014"/>
    <lineage>
        <taxon>Bacteria</taxon>
        <taxon>Pseudomonadati</taxon>
        <taxon>Thermodesulfobacteriota</taxon>
        <taxon>Thermodesulfobacteria</taxon>
        <taxon>Thermodesulfobacteriales</taxon>
        <taxon>Thermodesulfatatoraceae</taxon>
        <taxon>Thermodesulfatator</taxon>
    </lineage>
</organism>
<evidence type="ECO:0000256" key="8">
    <source>
        <dbReference type="ARBA" id="ARBA00023012"/>
    </source>
</evidence>
<keyword evidence="8" id="KW-0902">Two-component regulatory system</keyword>
<feature type="transmembrane region" description="Helical" evidence="9">
    <location>
        <begin position="12"/>
        <end position="31"/>
    </location>
</feature>
<keyword evidence="9" id="KW-1133">Transmembrane helix</keyword>
<keyword evidence="9" id="KW-0472">Membrane</keyword>
<reference evidence="11 12" key="2">
    <citation type="journal article" date="2012" name="Stand. Genomic Sci.">
        <title>Complete genome sequence of the thermophilic sulfate-reducing ocean bacterium Thermodesulfatator indicus type strain (CIR29812(T)).</title>
        <authorList>
            <person name="Anderson I."/>
            <person name="Saunders E."/>
            <person name="Lapidus A."/>
            <person name="Nolan M."/>
            <person name="Lucas S."/>
            <person name="Tice H."/>
            <person name="Del Rio T.G."/>
            <person name="Cheng J.F."/>
            <person name="Han C."/>
            <person name="Tapia R."/>
            <person name="Goodwin L.A."/>
            <person name="Pitluck S."/>
            <person name="Liolios K."/>
            <person name="Mavromatis K."/>
            <person name="Pagani I."/>
            <person name="Ivanova N."/>
            <person name="Mikhailova N."/>
            <person name="Pati A."/>
            <person name="Chen A."/>
            <person name="Palaniappan K."/>
            <person name="Land M."/>
            <person name="Hauser L."/>
            <person name="Jeffries C.D."/>
            <person name="Chang Y.J."/>
            <person name="Brambilla E.M."/>
            <person name="Rohde M."/>
            <person name="Spring S."/>
            <person name="Goker M."/>
            <person name="Detter J.C."/>
            <person name="Woyke T."/>
            <person name="Bristow J."/>
            <person name="Eisen J.A."/>
            <person name="Markowitz V."/>
            <person name="Hugenholtz P."/>
            <person name="Kyrpides N.C."/>
            <person name="Klenk H.P."/>
        </authorList>
    </citation>
    <scope>NUCLEOTIDE SEQUENCE [LARGE SCALE GENOMIC DNA]</scope>
    <source>
        <strain evidence="12">DSM 15286 / JCM 11887 / CIR29812</strain>
    </source>
</reference>
<dbReference type="InterPro" id="IPR005467">
    <property type="entry name" value="His_kinase_dom"/>
</dbReference>
<evidence type="ECO:0000259" key="10">
    <source>
        <dbReference type="PROSITE" id="PS50109"/>
    </source>
</evidence>
<feature type="transmembrane region" description="Helical" evidence="9">
    <location>
        <begin position="153"/>
        <end position="176"/>
    </location>
</feature>
<dbReference type="Proteomes" id="UP000006793">
    <property type="component" value="Chromosome"/>
</dbReference>
<dbReference type="Pfam" id="PF02518">
    <property type="entry name" value="HATPase_c"/>
    <property type="match status" value="1"/>
</dbReference>
<comment type="catalytic activity">
    <reaction evidence="1">
        <text>ATP + protein L-histidine = ADP + protein N-phospho-L-histidine.</text>
        <dbReference type="EC" id="2.7.13.3"/>
    </reaction>
</comment>
<gene>
    <name evidence="11" type="ordered locus">Thein_0323</name>
</gene>
<keyword evidence="6 11" id="KW-0418">Kinase</keyword>
<dbReference type="PANTHER" id="PTHR43065">
    <property type="entry name" value="SENSOR HISTIDINE KINASE"/>
    <property type="match status" value="1"/>
</dbReference>
<keyword evidence="12" id="KW-1185">Reference proteome</keyword>
<accession>F8AA71</accession>
<dbReference type="Pfam" id="PF00512">
    <property type="entry name" value="HisKA"/>
    <property type="match status" value="1"/>
</dbReference>
<dbReference type="InterPro" id="IPR003594">
    <property type="entry name" value="HATPase_dom"/>
</dbReference>
<dbReference type="Gene3D" id="1.10.287.130">
    <property type="match status" value="1"/>
</dbReference>
<dbReference type="KEGG" id="tid:Thein_0323"/>
<evidence type="ECO:0000313" key="11">
    <source>
        <dbReference type="EMBL" id="AEH44207.1"/>
    </source>
</evidence>
<dbReference type="InterPro" id="IPR003661">
    <property type="entry name" value="HisK_dim/P_dom"/>
</dbReference>
<dbReference type="PRINTS" id="PR00344">
    <property type="entry name" value="BCTRLSENSOR"/>
</dbReference>
<dbReference type="EMBL" id="CP002683">
    <property type="protein sequence ID" value="AEH44207.1"/>
    <property type="molecule type" value="Genomic_DNA"/>
</dbReference>
<evidence type="ECO:0000256" key="3">
    <source>
        <dbReference type="ARBA" id="ARBA00022553"/>
    </source>
</evidence>
<dbReference type="PROSITE" id="PS50109">
    <property type="entry name" value="HIS_KIN"/>
    <property type="match status" value="1"/>
</dbReference>
<evidence type="ECO:0000313" key="12">
    <source>
        <dbReference type="Proteomes" id="UP000006793"/>
    </source>
</evidence>
<dbReference type="SMART" id="SM00388">
    <property type="entry name" value="HisKA"/>
    <property type="match status" value="1"/>
</dbReference>
<evidence type="ECO:0000256" key="2">
    <source>
        <dbReference type="ARBA" id="ARBA00012438"/>
    </source>
</evidence>
<evidence type="ECO:0000256" key="9">
    <source>
        <dbReference type="SAM" id="Phobius"/>
    </source>
</evidence>
<dbReference type="HOGENOM" id="CLU_000445_89_29_0"/>
<evidence type="ECO:0000256" key="5">
    <source>
        <dbReference type="ARBA" id="ARBA00022741"/>
    </source>
</evidence>
<keyword evidence="7" id="KW-0067">ATP-binding</keyword>
<dbReference type="GO" id="GO:0005524">
    <property type="term" value="F:ATP binding"/>
    <property type="evidence" value="ECO:0007669"/>
    <property type="project" value="UniProtKB-KW"/>
</dbReference>
<dbReference type="Gene3D" id="3.30.565.10">
    <property type="entry name" value="Histidine kinase-like ATPase, C-terminal domain"/>
    <property type="match status" value="1"/>
</dbReference>
<dbReference type="SUPFAM" id="SSF55874">
    <property type="entry name" value="ATPase domain of HSP90 chaperone/DNA topoisomerase II/histidine kinase"/>
    <property type="match status" value="1"/>
</dbReference>
<dbReference type="PATRIC" id="fig|667014.3.peg.331"/>
<dbReference type="OrthoDB" id="224978at2"/>
<dbReference type="SUPFAM" id="SSF47384">
    <property type="entry name" value="Homodimeric domain of signal transducing histidine kinase"/>
    <property type="match status" value="1"/>
</dbReference>
<dbReference type="InterPro" id="IPR004358">
    <property type="entry name" value="Sig_transdc_His_kin-like_C"/>
</dbReference>
<proteinExistence type="predicted"/>
<keyword evidence="5" id="KW-0547">Nucleotide-binding</keyword>
<keyword evidence="9" id="KW-0812">Transmembrane</keyword>
<protein>
    <recommendedName>
        <fullName evidence="2">histidine kinase</fullName>
        <ecNumber evidence="2">2.7.13.3</ecNumber>
    </recommendedName>
</protein>
<dbReference type="InterPro" id="IPR036890">
    <property type="entry name" value="HATPase_C_sf"/>
</dbReference>
<dbReference type="Gene3D" id="6.10.340.10">
    <property type="match status" value="1"/>
</dbReference>
<dbReference type="InParanoid" id="F8AA71"/>
<dbReference type="eggNOG" id="COG4191">
    <property type="taxonomic scope" value="Bacteria"/>
</dbReference>
<name>F8AA71_THEID</name>
<keyword evidence="4" id="KW-0808">Transferase</keyword>
<evidence type="ECO:0000256" key="4">
    <source>
        <dbReference type="ARBA" id="ARBA00022679"/>
    </source>
</evidence>
<dbReference type="GO" id="GO:0000155">
    <property type="term" value="F:phosphorelay sensor kinase activity"/>
    <property type="evidence" value="ECO:0007669"/>
    <property type="project" value="InterPro"/>
</dbReference>
<dbReference type="FunCoup" id="F8AA71">
    <property type="interactions" value="146"/>
</dbReference>
<keyword evidence="3" id="KW-0597">Phosphoprotein</keyword>
<dbReference type="FunFam" id="3.30.565.10:FF:000006">
    <property type="entry name" value="Sensor histidine kinase WalK"/>
    <property type="match status" value="1"/>
</dbReference>